<protein>
    <submittedName>
        <fullName evidence="1">Uncharacterized protein</fullName>
    </submittedName>
</protein>
<dbReference type="Proteomes" id="UP000630887">
    <property type="component" value="Unassembled WGS sequence"/>
</dbReference>
<dbReference type="EMBL" id="BONI01000016">
    <property type="protein sequence ID" value="GIG05678.1"/>
    <property type="molecule type" value="Genomic_DNA"/>
</dbReference>
<organism evidence="1 2">
    <name type="scientific">Catellatospora coxensis</name>
    <dbReference type="NCBI Taxonomy" id="310354"/>
    <lineage>
        <taxon>Bacteria</taxon>
        <taxon>Bacillati</taxon>
        <taxon>Actinomycetota</taxon>
        <taxon>Actinomycetes</taxon>
        <taxon>Micromonosporales</taxon>
        <taxon>Micromonosporaceae</taxon>
        <taxon>Catellatospora</taxon>
    </lineage>
</organism>
<reference evidence="1 2" key="1">
    <citation type="submission" date="2021-01" db="EMBL/GenBank/DDBJ databases">
        <title>Whole genome shotgun sequence of Catellatospora coxensis NBRC 107359.</title>
        <authorList>
            <person name="Komaki H."/>
            <person name="Tamura T."/>
        </authorList>
    </citation>
    <scope>NUCLEOTIDE SEQUENCE [LARGE SCALE GENOMIC DNA]</scope>
    <source>
        <strain evidence="1 2">NBRC 107359</strain>
    </source>
</reference>
<keyword evidence="2" id="KW-1185">Reference proteome</keyword>
<sequence length="134" mass="15106">MREINAPSGPLDDWTWCMAGSRVMDFLSRRDGWEDMGLAFEYRPSRPACLDTIVDRSMHPCNGTTITSDMDVHTPEASCPRCLADLPGHRPVDPITLTVGYDHPEDIRRYILLIEAIRWSTTDFGVLMQDAPPA</sequence>
<dbReference type="RefSeq" id="WP_203692105.1">
    <property type="nucleotide sequence ID" value="NZ_BAAALC010000025.1"/>
</dbReference>
<name>A0A8J3KNA8_9ACTN</name>
<evidence type="ECO:0000313" key="2">
    <source>
        <dbReference type="Proteomes" id="UP000630887"/>
    </source>
</evidence>
<accession>A0A8J3KNA8</accession>
<proteinExistence type="predicted"/>
<comment type="caution">
    <text evidence="1">The sequence shown here is derived from an EMBL/GenBank/DDBJ whole genome shotgun (WGS) entry which is preliminary data.</text>
</comment>
<gene>
    <name evidence="1" type="ORF">Cco03nite_23780</name>
</gene>
<dbReference type="AlphaFoldDB" id="A0A8J3KNA8"/>
<evidence type="ECO:0000313" key="1">
    <source>
        <dbReference type="EMBL" id="GIG05678.1"/>
    </source>
</evidence>